<gene>
    <name evidence="1" type="ORF">Amon01_000163400</name>
</gene>
<accession>A0A9W6YS81</accession>
<keyword evidence="2" id="KW-1185">Reference proteome</keyword>
<comment type="caution">
    <text evidence="1">The sequence shown here is derived from an EMBL/GenBank/DDBJ whole genome shotgun (WGS) entry which is preliminary data.</text>
</comment>
<protein>
    <submittedName>
        <fullName evidence="1">Unnamed protein product</fullName>
    </submittedName>
</protein>
<dbReference type="Proteomes" id="UP001165063">
    <property type="component" value="Unassembled WGS sequence"/>
</dbReference>
<dbReference type="AlphaFoldDB" id="A0A9W6YS81"/>
<sequence length="389" mass="45473">MKPGRSLLAQLKNFGRFREKKKRFNKGTKGWKEQNQTLTNPSEEHLKLIAELNNVMQHRKFPPNFALPLTVKMGSKELDMLERDASKKLLYRILATKEEHLQVTNGVLKDVQLLTAHMQFRKAESLLKLAKWEGWSCWKPFFDMYIDAHQAKNAFLLLDKLITIHKLIPNDEITLLFIQKSRDIKIVRTKDVARLYKMVESLDSSNFDLPLCNKIIKLFGESKKPSLIFQFVETRMGSDPDKIPLNEETYELIFNIILKLANDPEQHSFGLEKATEYFLKLQNDNTITTEKFIPMFCEAFSYSDDVEILKLVKSRYEMFYGNFKDGEYSETPSKTPQKLKTLPPKFDKNQIILTPNQIKPLCPKLVPSKKVHNRYFRVQHALNKLKTVE</sequence>
<proteinExistence type="predicted"/>
<evidence type="ECO:0000313" key="1">
    <source>
        <dbReference type="EMBL" id="GMG20980.1"/>
    </source>
</evidence>
<name>A0A9W6YS81_AMBMO</name>
<organism evidence="1 2">
    <name type="scientific">Ambrosiozyma monospora</name>
    <name type="common">Yeast</name>
    <name type="synonym">Endomycopsis monosporus</name>
    <dbReference type="NCBI Taxonomy" id="43982"/>
    <lineage>
        <taxon>Eukaryota</taxon>
        <taxon>Fungi</taxon>
        <taxon>Dikarya</taxon>
        <taxon>Ascomycota</taxon>
        <taxon>Saccharomycotina</taxon>
        <taxon>Pichiomycetes</taxon>
        <taxon>Pichiales</taxon>
        <taxon>Pichiaceae</taxon>
        <taxon>Ambrosiozyma</taxon>
    </lineage>
</organism>
<dbReference type="EMBL" id="BSXU01000523">
    <property type="protein sequence ID" value="GMG20980.1"/>
    <property type="molecule type" value="Genomic_DNA"/>
</dbReference>
<evidence type="ECO:0000313" key="2">
    <source>
        <dbReference type="Proteomes" id="UP001165063"/>
    </source>
</evidence>
<reference evidence="1" key="1">
    <citation type="submission" date="2023-04" db="EMBL/GenBank/DDBJ databases">
        <title>Ambrosiozyma monospora NBRC 1965.</title>
        <authorList>
            <person name="Ichikawa N."/>
            <person name="Sato H."/>
            <person name="Tonouchi N."/>
        </authorList>
    </citation>
    <scope>NUCLEOTIDE SEQUENCE</scope>
    <source>
        <strain evidence="1">NBRC 1965</strain>
    </source>
</reference>